<keyword evidence="8" id="KW-0406">Ion transport</keyword>
<evidence type="ECO:0000256" key="4">
    <source>
        <dbReference type="ARBA" id="ARBA00022692"/>
    </source>
</evidence>
<keyword evidence="5" id="KW-0631">Potassium channel</keyword>
<evidence type="ECO:0000256" key="9">
    <source>
        <dbReference type="ARBA" id="ARBA00023136"/>
    </source>
</evidence>
<dbReference type="Pfam" id="PF07885">
    <property type="entry name" value="Ion_trans_2"/>
    <property type="match status" value="1"/>
</dbReference>
<keyword evidence="6" id="KW-0630">Potassium</keyword>
<evidence type="ECO:0000256" key="3">
    <source>
        <dbReference type="ARBA" id="ARBA00022538"/>
    </source>
</evidence>
<dbReference type="Proteomes" id="UP000295701">
    <property type="component" value="Unassembled WGS sequence"/>
</dbReference>
<evidence type="ECO:0000256" key="6">
    <source>
        <dbReference type="ARBA" id="ARBA00022958"/>
    </source>
</evidence>
<dbReference type="PANTHER" id="PTHR10027">
    <property type="entry name" value="CALCIUM-ACTIVATED POTASSIUM CHANNEL ALPHA CHAIN"/>
    <property type="match status" value="1"/>
</dbReference>
<dbReference type="Gene3D" id="1.10.287.70">
    <property type="match status" value="1"/>
</dbReference>
<evidence type="ECO:0000313" key="13">
    <source>
        <dbReference type="EMBL" id="TDL78075.1"/>
    </source>
</evidence>
<feature type="domain" description="Potassium channel" evidence="12">
    <location>
        <begin position="30"/>
        <end position="98"/>
    </location>
</feature>
<keyword evidence="3" id="KW-0633">Potassium transport</keyword>
<dbReference type="GO" id="GO:0005267">
    <property type="term" value="F:potassium channel activity"/>
    <property type="evidence" value="ECO:0007669"/>
    <property type="project" value="UniProtKB-KW"/>
</dbReference>
<name>A0A4R6A5F2_9RHOB</name>
<dbReference type="RefSeq" id="WP_133397394.1">
    <property type="nucleotide sequence ID" value="NZ_SNAA01000014.1"/>
</dbReference>
<dbReference type="PANTHER" id="PTHR10027:SF10">
    <property type="entry name" value="SLOWPOKE 2, ISOFORM D"/>
    <property type="match status" value="1"/>
</dbReference>
<dbReference type="InterPro" id="IPR047871">
    <property type="entry name" value="K_chnl_Slo-like"/>
</dbReference>
<dbReference type="SUPFAM" id="SSF81324">
    <property type="entry name" value="Voltage-gated potassium channels"/>
    <property type="match status" value="1"/>
</dbReference>
<evidence type="ECO:0000256" key="10">
    <source>
        <dbReference type="ARBA" id="ARBA00023303"/>
    </source>
</evidence>
<keyword evidence="4 11" id="KW-0812">Transmembrane</keyword>
<comment type="subcellular location">
    <subcellularLocation>
        <location evidence="1">Membrane</location>
        <topology evidence="1">Multi-pass membrane protein</topology>
    </subcellularLocation>
</comment>
<proteinExistence type="predicted"/>
<feature type="transmembrane region" description="Helical" evidence="11">
    <location>
        <begin position="76"/>
        <end position="97"/>
    </location>
</feature>
<sequence length="108" mass="11782">MLRKVLGRLFRGIFAAFGEERVQGLVALTLGLIFVASGFYWYFEGWSVLDSVYFSVITIATVGYGDLAPQTAAGKIFTILYVFCGLGIFVAAASAIAEGIMQDRRKDP</sequence>
<feature type="transmembrane region" description="Helical" evidence="11">
    <location>
        <begin position="21"/>
        <end position="43"/>
    </location>
</feature>
<keyword evidence="2" id="KW-0813">Transport</keyword>
<dbReference type="AlphaFoldDB" id="A0A4R6A5F2"/>
<dbReference type="EMBL" id="SNAA01000014">
    <property type="protein sequence ID" value="TDL78075.1"/>
    <property type="molecule type" value="Genomic_DNA"/>
</dbReference>
<evidence type="ECO:0000256" key="5">
    <source>
        <dbReference type="ARBA" id="ARBA00022826"/>
    </source>
</evidence>
<evidence type="ECO:0000256" key="7">
    <source>
        <dbReference type="ARBA" id="ARBA00022989"/>
    </source>
</evidence>
<dbReference type="OrthoDB" id="9799090at2"/>
<evidence type="ECO:0000256" key="11">
    <source>
        <dbReference type="SAM" id="Phobius"/>
    </source>
</evidence>
<evidence type="ECO:0000256" key="2">
    <source>
        <dbReference type="ARBA" id="ARBA00022448"/>
    </source>
</evidence>
<keyword evidence="10 13" id="KW-0407">Ion channel</keyword>
<keyword evidence="7 11" id="KW-1133">Transmembrane helix</keyword>
<accession>A0A4R6A5F2</accession>
<evidence type="ECO:0000256" key="1">
    <source>
        <dbReference type="ARBA" id="ARBA00004141"/>
    </source>
</evidence>
<keyword evidence="14" id="KW-1185">Reference proteome</keyword>
<keyword evidence="9 11" id="KW-0472">Membrane</keyword>
<protein>
    <submittedName>
        <fullName evidence="13">Two pore domain potassium channel family protein</fullName>
    </submittedName>
</protein>
<evidence type="ECO:0000256" key="8">
    <source>
        <dbReference type="ARBA" id="ARBA00023065"/>
    </source>
</evidence>
<dbReference type="InterPro" id="IPR013099">
    <property type="entry name" value="K_chnl_dom"/>
</dbReference>
<evidence type="ECO:0000259" key="12">
    <source>
        <dbReference type="Pfam" id="PF07885"/>
    </source>
</evidence>
<gene>
    <name evidence="13" type="ORF">E2L08_12305</name>
</gene>
<comment type="caution">
    <text evidence="13">The sequence shown here is derived from an EMBL/GenBank/DDBJ whole genome shotgun (WGS) entry which is preliminary data.</text>
</comment>
<organism evidence="13 14">
    <name type="scientific">Palleronia sediminis</name>
    <dbReference type="NCBI Taxonomy" id="2547833"/>
    <lineage>
        <taxon>Bacteria</taxon>
        <taxon>Pseudomonadati</taxon>
        <taxon>Pseudomonadota</taxon>
        <taxon>Alphaproteobacteria</taxon>
        <taxon>Rhodobacterales</taxon>
        <taxon>Roseobacteraceae</taxon>
        <taxon>Palleronia</taxon>
    </lineage>
</organism>
<dbReference type="GO" id="GO:0016020">
    <property type="term" value="C:membrane"/>
    <property type="evidence" value="ECO:0007669"/>
    <property type="project" value="UniProtKB-SubCell"/>
</dbReference>
<reference evidence="13 14" key="1">
    <citation type="submission" date="2019-03" db="EMBL/GenBank/DDBJ databases">
        <title>Primorskyibacter sp. SS33 isolated from sediments.</title>
        <authorList>
            <person name="Xunke S."/>
        </authorList>
    </citation>
    <scope>NUCLEOTIDE SEQUENCE [LARGE SCALE GENOMIC DNA]</scope>
    <source>
        <strain evidence="13 14">SS33</strain>
    </source>
</reference>
<evidence type="ECO:0000313" key="14">
    <source>
        <dbReference type="Proteomes" id="UP000295701"/>
    </source>
</evidence>